<keyword evidence="3" id="KW-1003">Cell membrane</keyword>
<keyword evidence="4 7" id="KW-0812">Transmembrane</keyword>
<gene>
    <name evidence="9" type="ORF">GGQ99_002370</name>
</gene>
<dbReference type="CDD" id="cd06261">
    <property type="entry name" value="TM_PBP2"/>
    <property type="match status" value="1"/>
</dbReference>
<dbReference type="Proteomes" id="UP000539538">
    <property type="component" value="Unassembled WGS sequence"/>
</dbReference>
<evidence type="ECO:0000256" key="6">
    <source>
        <dbReference type="ARBA" id="ARBA00023136"/>
    </source>
</evidence>
<feature type="transmembrane region" description="Helical" evidence="7">
    <location>
        <begin position="108"/>
        <end position="129"/>
    </location>
</feature>
<evidence type="ECO:0000256" key="5">
    <source>
        <dbReference type="ARBA" id="ARBA00022989"/>
    </source>
</evidence>
<protein>
    <submittedName>
        <fullName evidence="9">Peptide/nickel transport system permease protein</fullName>
    </submittedName>
</protein>
<feature type="transmembrane region" description="Helical" evidence="7">
    <location>
        <begin position="288"/>
        <end position="314"/>
    </location>
</feature>
<dbReference type="PROSITE" id="PS50928">
    <property type="entry name" value="ABC_TM1"/>
    <property type="match status" value="1"/>
</dbReference>
<proteinExistence type="inferred from homology"/>
<sequence>MGTYAARRLISLLPIVFGISIVVFLIMRMLPGDVAAMILMGGDEEGNSGASREAIEALRVQLGLDVPLWQQYFSWIGGLLQLDAGNSLWSGRPVFDEILQRLPLTIELALLALVISLTVAVPLGILSALKQDTWIDYVFRGVSIGGLALPSFWLGTLVILGLTVWFNWTPPLGYVSFTQDPWINLQQLFWPALVIGYSNAAIISRMTRSAMLEVLREDYVRTAWAKGLNLRSILTVHALRNALLPVITLAAIELGNLLSGTVVMETIFTLPGIGRYLVDAIFHRDYPVVQTIIVLMGILFVVLNLLTDLLYGVLDPRIRYE</sequence>
<dbReference type="Pfam" id="PF19300">
    <property type="entry name" value="BPD_transp_1_N"/>
    <property type="match status" value="1"/>
</dbReference>
<dbReference type="PANTHER" id="PTHR43163">
    <property type="entry name" value="DIPEPTIDE TRANSPORT SYSTEM PERMEASE PROTEIN DPPB-RELATED"/>
    <property type="match status" value="1"/>
</dbReference>
<feature type="transmembrane region" description="Helical" evidence="7">
    <location>
        <begin position="188"/>
        <end position="206"/>
    </location>
</feature>
<evidence type="ECO:0000313" key="10">
    <source>
        <dbReference type="Proteomes" id="UP000539538"/>
    </source>
</evidence>
<evidence type="ECO:0000313" key="9">
    <source>
        <dbReference type="EMBL" id="MBB4650615.1"/>
    </source>
</evidence>
<feature type="transmembrane region" description="Helical" evidence="7">
    <location>
        <begin position="242"/>
        <end position="268"/>
    </location>
</feature>
<dbReference type="EMBL" id="JACHOT010000002">
    <property type="protein sequence ID" value="MBB4650615.1"/>
    <property type="molecule type" value="Genomic_DNA"/>
</dbReference>
<organism evidence="9 10">
    <name type="scientific">Aminobacter niigataensis</name>
    <dbReference type="NCBI Taxonomy" id="83265"/>
    <lineage>
        <taxon>Bacteria</taxon>
        <taxon>Pseudomonadati</taxon>
        <taxon>Pseudomonadota</taxon>
        <taxon>Alphaproteobacteria</taxon>
        <taxon>Hyphomicrobiales</taxon>
        <taxon>Phyllobacteriaceae</taxon>
        <taxon>Aminobacter</taxon>
    </lineage>
</organism>
<keyword evidence="2 7" id="KW-0813">Transport</keyword>
<feature type="domain" description="ABC transmembrane type-1" evidence="8">
    <location>
        <begin position="102"/>
        <end position="307"/>
    </location>
</feature>
<feature type="transmembrane region" description="Helical" evidence="7">
    <location>
        <begin position="141"/>
        <end position="168"/>
    </location>
</feature>
<keyword evidence="5 7" id="KW-1133">Transmembrane helix</keyword>
<comment type="caution">
    <text evidence="9">The sequence shown here is derived from an EMBL/GenBank/DDBJ whole genome shotgun (WGS) entry which is preliminary data.</text>
</comment>
<evidence type="ECO:0000256" key="2">
    <source>
        <dbReference type="ARBA" id="ARBA00022448"/>
    </source>
</evidence>
<dbReference type="InterPro" id="IPR000515">
    <property type="entry name" value="MetI-like"/>
</dbReference>
<evidence type="ECO:0000256" key="4">
    <source>
        <dbReference type="ARBA" id="ARBA00022692"/>
    </source>
</evidence>
<evidence type="ECO:0000256" key="7">
    <source>
        <dbReference type="RuleBase" id="RU363032"/>
    </source>
</evidence>
<comment type="subcellular location">
    <subcellularLocation>
        <location evidence="1 7">Cell membrane</location>
        <topology evidence="1 7">Multi-pass membrane protein</topology>
    </subcellularLocation>
</comment>
<name>A0ABR6L1G1_9HYPH</name>
<evidence type="ECO:0000259" key="8">
    <source>
        <dbReference type="PROSITE" id="PS50928"/>
    </source>
</evidence>
<dbReference type="PANTHER" id="PTHR43163:SF6">
    <property type="entry name" value="DIPEPTIDE TRANSPORT SYSTEM PERMEASE PROTEIN DPPB-RELATED"/>
    <property type="match status" value="1"/>
</dbReference>
<evidence type="ECO:0000256" key="3">
    <source>
        <dbReference type="ARBA" id="ARBA00022475"/>
    </source>
</evidence>
<reference evidence="9 10" key="1">
    <citation type="submission" date="2020-08" db="EMBL/GenBank/DDBJ databases">
        <title>Genomic Encyclopedia of Type Strains, Phase IV (KMG-IV): sequencing the most valuable type-strain genomes for metagenomic binning, comparative biology and taxonomic classification.</title>
        <authorList>
            <person name="Goeker M."/>
        </authorList>
    </citation>
    <scope>NUCLEOTIDE SEQUENCE [LARGE SCALE GENOMIC DNA]</scope>
    <source>
        <strain evidence="9 10">DSM 7050</strain>
    </source>
</reference>
<keyword evidence="6 7" id="KW-0472">Membrane</keyword>
<dbReference type="SUPFAM" id="SSF161098">
    <property type="entry name" value="MetI-like"/>
    <property type="match status" value="1"/>
</dbReference>
<keyword evidence="10" id="KW-1185">Reference proteome</keyword>
<dbReference type="InterPro" id="IPR045621">
    <property type="entry name" value="BPD_transp_1_N"/>
</dbReference>
<evidence type="ECO:0000256" key="1">
    <source>
        <dbReference type="ARBA" id="ARBA00004651"/>
    </source>
</evidence>
<feature type="transmembrane region" description="Helical" evidence="7">
    <location>
        <begin position="12"/>
        <end position="30"/>
    </location>
</feature>
<dbReference type="Gene3D" id="1.10.3720.10">
    <property type="entry name" value="MetI-like"/>
    <property type="match status" value="1"/>
</dbReference>
<dbReference type="Pfam" id="PF00528">
    <property type="entry name" value="BPD_transp_1"/>
    <property type="match status" value="1"/>
</dbReference>
<accession>A0ABR6L1G1</accession>
<dbReference type="InterPro" id="IPR035906">
    <property type="entry name" value="MetI-like_sf"/>
</dbReference>
<dbReference type="RefSeq" id="WP_183262667.1">
    <property type="nucleotide sequence ID" value="NZ_BAAAVZ010000002.1"/>
</dbReference>
<comment type="similarity">
    <text evidence="7">Belongs to the binding-protein-dependent transport system permease family.</text>
</comment>